<reference evidence="2" key="1">
    <citation type="submission" date="2017-03" db="EMBL/GenBank/DDBJ databases">
        <title>Phytopthora megakarya and P. palmivora, two closely related causual agents of cacao black pod achieved similar genome size and gene model numbers by different mechanisms.</title>
        <authorList>
            <person name="Ali S."/>
            <person name="Shao J."/>
            <person name="Larry D.J."/>
            <person name="Kronmiller B."/>
            <person name="Shen D."/>
            <person name="Strem M.D."/>
            <person name="Melnick R.L."/>
            <person name="Guiltinan M.J."/>
            <person name="Tyler B.M."/>
            <person name="Meinhardt L.W."/>
            <person name="Bailey B.A."/>
        </authorList>
    </citation>
    <scope>NUCLEOTIDE SEQUENCE [LARGE SCALE GENOMIC DNA]</scope>
    <source>
        <strain evidence="2">zdho120</strain>
    </source>
</reference>
<dbReference type="AlphaFoldDB" id="A0A225W5C6"/>
<dbReference type="EMBL" id="NBNE01001714">
    <property type="protein sequence ID" value="OWZ12943.1"/>
    <property type="molecule type" value="Genomic_DNA"/>
</dbReference>
<evidence type="ECO:0000313" key="1">
    <source>
        <dbReference type="EMBL" id="OWZ12943.1"/>
    </source>
</evidence>
<protein>
    <submittedName>
        <fullName evidence="1">Reverse transcriptase</fullName>
    </submittedName>
</protein>
<dbReference type="GO" id="GO:0003964">
    <property type="term" value="F:RNA-directed DNA polymerase activity"/>
    <property type="evidence" value="ECO:0007669"/>
    <property type="project" value="UniProtKB-KW"/>
</dbReference>
<name>A0A225W5C6_9STRA</name>
<organism evidence="1 2">
    <name type="scientific">Phytophthora megakarya</name>
    <dbReference type="NCBI Taxonomy" id="4795"/>
    <lineage>
        <taxon>Eukaryota</taxon>
        <taxon>Sar</taxon>
        <taxon>Stramenopiles</taxon>
        <taxon>Oomycota</taxon>
        <taxon>Peronosporomycetes</taxon>
        <taxon>Peronosporales</taxon>
        <taxon>Peronosporaceae</taxon>
        <taxon>Phytophthora</taxon>
    </lineage>
</organism>
<keyword evidence="1" id="KW-0548">Nucleotidyltransferase</keyword>
<keyword evidence="1" id="KW-0808">Transferase</keyword>
<keyword evidence="1" id="KW-0695">RNA-directed DNA polymerase</keyword>
<sequence length="98" mass="11229">MNVADVNQQDWDRRSLSSPLKVEFAGTRPSMHDWDARTTLEAKLPVGSSGRGDSSAHRWRYHMQSQYRRPREAVNSDLTAAIEARAERHNERVSPPQD</sequence>
<dbReference type="Proteomes" id="UP000198211">
    <property type="component" value="Unassembled WGS sequence"/>
</dbReference>
<keyword evidence="2" id="KW-1185">Reference proteome</keyword>
<comment type="caution">
    <text evidence="1">The sequence shown here is derived from an EMBL/GenBank/DDBJ whole genome shotgun (WGS) entry which is preliminary data.</text>
</comment>
<evidence type="ECO:0000313" key="2">
    <source>
        <dbReference type="Proteomes" id="UP000198211"/>
    </source>
</evidence>
<proteinExistence type="predicted"/>
<accession>A0A225W5C6</accession>
<gene>
    <name evidence="1" type="ORF">PHMEG_00013814</name>
</gene>